<dbReference type="SUPFAM" id="SSF55729">
    <property type="entry name" value="Acyl-CoA N-acyltransferases (Nat)"/>
    <property type="match status" value="1"/>
</dbReference>
<dbReference type="InterPro" id="IPR000182">
    <property type="entry name" value="GNAT_dom"/>
</dbReference>
<evidence type="ECO:0000313" key="3">
    <source>
        <dbReference type="Proteomes" id="UP001589832"/>
    </source>
</evidence>
<dbReference type="Pfam" id="PF13302">
    <property type="entry name" value="Acetyltransf_3"/>
    <property type="match status" value="1"/>
</dbReference>
<name>A0ABV6Q8S4_9FLAO</name>
<dbReference type="Gene3D" id="3.40.630.30">
    <property type="match status" value="1"/>
</dbReference>
<organism evidence="2 3">
    <name type="scientific">Winogradskyella pulchriflava</name>
    <dbReference type="NCBI Taxonomy" id="1110688"/>
    <lineage>
        <taxon>Bacteria</taxon>
        <taxon>Pseudomonadati</taxon>
        <taxon>Bacteroidota</taxon>
        <taxon>Flavobacteriia</taxon>
        <taxon>Flavobacteriales</taxon>
        <taxon>Flavobacteriaceae</taxon>
        <taxon>Winogradskyella</taxon>
    </lineage>
</organism>
<dbReference type="EMBL" id="JBHLTQ010000003">
    <property type="protein sequence ID" value="MFC0604317.1"/>
    <property type="molecule type" value="Genomic_DNA"/>
</dbReference>
<keyword evidence="3" id="KW-1185">Reference proteome</keyword>
<gene>
    <name evidence="2" type="ORF">ACFFGA_07120</name>
</gene>
<dbReference type="RefSeq" id="WP_386061711.1">
    <property type="nucleotide sequence ID" value="NZ_JBHLTQ010000003.1"/>
</dbReference>
<proteinExistence type="predicted"/>
<dbReference type="InterPro" id="IPR016181">
    <property type="entry name" value="Acyl_CoA_acyltransferase"/>
</dbReference>
<sequence length="174" mass="19918">MKNFGAFHTQRLDIRPVSIEDAPFILELMNTPKWIQFIGDRNVRTVKEAEAYITAKAFPQLQKYGYTNNVIIRKADHIKLGTCGLYHREGKDDPDIGFAFLPAHRGKGYAFEAANKLMHVGKYNYGLTELSAYTLEENRASRTLLERLGFILIGTGSLPNNDEELLHYHRLLDF</sequence>
<dbReference type="EC" id="2.3.-.-" evidence="2"/>
<keyword evidence="2" id="KW-0012">Acyltransferase</keyword>
<evidence type="ECO:0000313" key="2">
    <source>
        <dbReference type="EMBL" id="MFC0604317.1"/>
    </source>
</evidence>
<dbReference type="Proteomes" id="UP001589832">
    <property type="component" value="Unassembled WGS sequence"/>
</dbReference>
<reference evidence="2 3" key="1">
    <citation type="submission" date="2024-09" db="EMBL/GenBank/DDBJ databases">
        <authorList>
            <person name="Sun Q."/>
            <person name="Mori K."/>
        </authorList>
    </citation>
    <scope>NUCLEOTIDE SEQUENCE [LARGE SCALE GENOMIC DNA]</scope>
    <source>
        <strain evidence="2 3">NCAIM B.02481</strain>
    </source>
</reference>
<accession>A0ABV6Q8S4</accession>
<feature type="domain" description="N-acetyltransferase" evidence="1">
    <location>
        <begin position="12"/>
        <end position="172"/>
    </location>
</feature>
<comment type="caution">
    <text evidence="2">The sequence shown here is derived from an EMBL/GenBank/DDBJ whole genome shotgun (WGS) entry which is preliminary data.</text>
</comment>
<dbReference type="PANTHER" id="PTHR43792:SF1">
    <property type="entry name" value="N-ACETYLTRANSFERASE DOMAIN-CONTAINING PROTEIN"/>
    <property type="match status" value="1"/>
</dbReference>
<dbReference type="InterPro" id="IPR051531">
    <property type="entry name" value="N-acetyltransferase"/>
</dbReference>
<dbReference type="PANTHER" id="PTHR43792">
    <property type="entry name" value="GNAT FAMILY, PUTATIVE (AFU_ORTHOLOGUE AFUA_3G00765)-RELATED-RELATED"/>
    <property type="match status" value="1"/>
</dbReference>
<protein>
    <submittedName>
        <fullName evidence="2">GNAT family N-acetyltransferase</fullName>
        <ecNumber evidence="2">2.3.-.-</ecNumber>
    </submittedName>
</protein>
<evidence type="ECO:0000259" key="1">
    <source>
        <dbReference type="PROSITE" id="PS51186"/>
    </source>
</evidence>
<dbReference type="PROSITE" id="PS51186">
    <property type="entry name" value="GNAT"/>
    <property type="match status" value="1"/>
</dbReference>
<dbReference type="GO" id="GO:0016746">
    <property type="term" value="F:acyltransferase activity"/>
    <property type="evidence" value="ECO:0007669"/>
    <property type="project" value="UniProtKB-KW"/>
</dbReference>
<keyword evidence="2" id="KW-0808">Transferase</keyword>